<dbReference type="GO" id="GO:0016779">
    <property type="term" value="F:nucleotidyltransferase activity"/>
    <property type="evidence" value="ECO:0007669"/>
    <property type="project" value="UniProtKB-KW"/>
</dbReference>
<dbReference type="SUPFAM" id="SSF52821">
    <property type="entry name" value="Rhodanese/Cell cycle control phosphatase"/>
    <property type="match status" value="1"/>
</dbReference>
<evidence type="ECO:0000313" key="3">
    <source>
        <dbReference type="Proteomes" id="UP000767291"/>
    </source>
</evidence>
<keyword evidence="2" id="KW-0808">Transferase</keyword>
<comment type="caution">
    <text evidence="2">The sequence shown here is derived from an EMBL/GenBank/DDBJ whole genome shotgun (WGS) entry which is preliminary data.</text>
</comment>
<organism evidence="2 3">
    <name type="scientific">Metaclostridioides mangenotii</name>
    <dbReference type="NCBI Taxonomy" id="1540"/>
    <lineage>
        <taxon>Bacteria</taxon>
        <taxon>Bacillati</taxon>
        <taxon>Bacillota</taxon>
        <taxon>Clostridia</taxon>
        <taxon>Peptostreptococcales</taxon>
        <taxon>Peptostreptococcaceae</taxon>
        <taxon>Metaclostridioides</taxon>
    </lineage>
</organism>
<dbReference type="RefSeq" id="WP_327786909.1">
    <property type="nucleotide sequence ID" value="NZ_BAAACS010000017.1"/>
</dbReference>
<accession>A0ABS4E7D2</accession>
<dbReference type="EMBL" id="JAGGJX010000001">
    <property type="protein sequence ID" value="MBP1853821.1"/>
    <property type="molecule type" value="Genomic_DNA"/>
</dbReference>
<dbReference type="InterPro" id="IPR036873">
    <property type="entry name" value="Rhodanese-like_dom_sf"/>
</dbReference>
<dbReference type="CDD" id="cd00158">
    <property type="entry name" value="RHOD"/>
    <property type="match status" value="1"/>
</dbReference>
<dbReference type="PANTHER" id="PTHR43031:SF1">
    <property type="entry name" value="PYRIDINE NUCLEOTIDE-DISULPHIDE OXIDOREDUCTASE"/>
    <property type="match status" value="1"/>
</dbReference>
<gene>
    <name evidence="2" type="ORF">J2Z43_000211</name>
</gene>
<dbReference type="Pfam" id="PF00581">
    <property type="entry name" value="Rhodanese"/>
    <property type="match status" value="1"/>
</dbReference>
<dbReference type="PROSITE" id="PS50206">
    <property type="entry name" value="RHODANESE_3"/>
    <property type="match status" value="1"/>
</dbReference>
<dbReference type="InterPro" id="IPR050229">
    <property type="entry name" value="GlpE_sulfurtransferase"/>
</dbReference>
<reference evidence="2 3" key="1">
    <citation type="submission" date="2021-03" db="EMBL/GenBank/DDBJ databases">
        <title>Genomic Encyclopedia of Type Strains, Phase IV (KMG-IV): sequencing the most valuable type-strain genomes for metagenomic binning, comparative biology and taxonomic classification.</title>
        <authorList>
            <person name="Goeker M."/>
        </authorList>
    </citation>
    <scope>NUCLEOTIDE SEQUENCE [LARGE SCALE GENOMIC DNA]</scope>
    <source>
        <strain evidence="2 3">DSM 1289</strain>
    </source>
</reference>
<proteinExistence type="predicted"/>
<dbReference type="PANTHER" id="PTHR43031">
    <property type="entry name" value="FAD-DEPENDENT OXIDOREDUCTASE"/>
    <property type="match status" value="1"/>
</dbReference>
<evidence type="ECO:0000313" key="2">
    <source>
        <dbReference type="EMBL" id="MBP1853821.1"/>
    </source>
</evidence>
<name>A0ABS4E7D2_9FIRM</name>
<feature type="domain" description="Rhodanese" evidence="1">
    <location>
        <begin position="17"/>
        <end position="95"/>
    </location>
</feature>
<sequence>MIYKQINFKQLKDMINSNKDILLLDVRSNDDFNIKKLKNSVNIPLQDLYHDIDMIEAYKDKVIIVYCYHGYRSVIACNILYDMGFRYLYNLKNGIDNEI</sequence>
<dbReference type="Gene3D" id="3.40.250.10">
    <property type="entry name" value="Rhodanese-like domain"/>
    <property type="match status" value="1"/>
</dbReference>
<protein>
    <submittedName>
        <fullName evidence="2">Adenylyltransferase/sulfurtransferase</fullName>
    </submittedName>
</protein>
<evidence type="ECO:0000259" key="1">
    <source>
        <dbReference type="PROSITE" id="PS50206"/>
    </source>
</evidence>
<dbReference type="InterPro" id="IPR001763">
    <property type="entry name" value="Rhodanese-like_dom"/>
</dbReference>
<dbReference type="Proteomes" id="UP000767291">
    <property type="component" value="Unassembled WGS sequence"/>
</dbReference>
<keyword evidence="3" id="KW-1185">Reference proteome</keyword>
<dbReference type="SMART" id="SM00450">
    <property type="entry name" value="RHOD"/>
    <property type="match status" value="1"/>
</dbReference>
<keyword evidence="2" id="KW-0548">Nucleotidyltransferase</keyword>